<evidence type="ECO:0000313" key="3">
    <source>
        <dbReference type="Proteomes" id="UP001597641"/>
    </source>
</evidence>
<evidence type="ECO:0000313" key="2">
    <source>
        <dbReference type="EMBL" id="MFD3002595.1"/>
    </source>
</evidence>
<comment type="caution">
    <text evidence="2">The sequence shown here is derived from an EMBL/GenBank/DDBJ whole genome shotgun (WGS) entry which is preliminary data.</text>
</comment>
<proteinExistence type="predicted"/>
<name>A0ABW6BXP5_9BACT</name>
<reference evidence="3" key="1">
    <citation type="journal article" date="2019" name="Int. J. Syst. Evol. Microbiol.">
        <title>The Global Catalogue of Microorganisms (GCM) 10K type strain sequencing project: providing services to taxonomists for standard genome sequencing and annotation.</title>
        <authorList>
            <consortium name="The Broad Institute Genomics Platform"/>
            <consortium name="The Broad Institute Genome Sequencing Center for Infectious Disease"/>
            <person name="Wu L."/>
            <person name="Ma J."/>
        </authorList>
    </citation>
    <scope>NUCLEOTIDE SEQUENCE [LARGE SCALE GENOMIC DNA]</scope>
    <source>
        <strain evidence="3">KCTC 23984</strain>
    </source>
</reference>
<keyword evidence="1" id="KW-0472">Membrane</keyword>
<protein>
    <submittedName>
        <fullName evidence="2">Uncharacterized protein</fullName>
    </submittedName>
</protein>
<keyword evidence="3" id="KW-1185">Reference proteome</keyword>
<feature type="transmembrane region" description="Helical" evidence="1">
    <location>
        <begin position="154"/>
        <end position="172"/>
    </location>
</feature>
<keyword evidence="1" id="KW-0812">Transmembrane</keyword>
<dbReference type="EMBL" id="JBHUOX010000018">
    <property type="protein sequence ID" value="MFD3002595.1"/>
    <property type="molecule type" value="Genomic_DNA"/>
</dbReference>
<feature type="transmembrane region" description="Helical" evidence="1">
    <location>
        <begin position="126"/>
        <end position="148"/>
    </location>
</feature>
<accession>A0ABW6BXP5</accession>
<sequence>MKENNPSYNIAQASCSANASPVACATPLAVIKFMKSSLTATEFYSRLRDITLIGDPELKGSPLIIFTGLNLSSKPFFGEFTESEFRLAKNSTILPTPYLIKGSYTETGEAGTNIAYEIKPIWFGYLWIRILPVLALILINLLLINTMAPAPLDLLIPINGFLLLMLFAPLWITHTLKKGMEKDFIDSLMIVKE</sequence>
<evidence type="ECO:0000256" key="1">
    <source>
        <dbReference type="SAM" id="Phobius"/>
    </source>
</evidence>
<dbReference type="Proteomes" id="UP001597641">
    <property type="component" value="Unassembled WGS sequence"/>
</dbReference>
<organism evidence="2 3">
    <name type="scientific">Pontibacter toksunensis</name>
    <dbReference type="NCBI Taxonomy" id="1332631"/>
    <lineage>
        <taxon>Bacteria</taxon>
        <taxon>Pseudomonadati</taxon>
        <taxon>Bacteroidota</taxon>
        <taxon>Cytophagia</taxon>
        <taxon>Cytophagales</taxon>
        <taxon>Hymenobacteraceae</taxon>
        <taxon>Pontibacter</taxon>
    </lineage>
</organism>
<gene>
    <name evidence="2" type="ORF">ACFS7Z_19650</name>
</gene>
<keyword evidence="1" id="KW-1133">Transmembrane helix</keyword>